<keyword evidence="3 6" id="KW-0732">Signal</keyword>
<dbReference type="EMBL" id="JABFTP020000083">
    <property type="protein sequence ID" value="KAL3276152.1"/>
    <property type="molecule type" value="Genomic_DNA"/>
</dbReference>
<sequence length="387" mass="44458">MNFLNFFWFFVLFLQTNAWRTFHMGRMSGGNLGAPACVNCSVKSTLVKTNWFPQLLDHFNPRNNTTWMQRYYVNDEYYEAGGPIFIMIGGEGEASDKWMTEGSWIDYAKKFRALLFQVEHRYYGKSHPTGDLSIKNLIYLSSEQALADLANFISTISNEYKLTGKWIAFGGSYSGSLAAWLRMKYPHLVHGAMSASGPLLAEVDFFDYFRIVDESLETYSEDCLTTVKNANVQLNLLTKEQLGRKKLDEAFRLCDPLESLMNEQKHMSNFWDTLANNFAGVVQYNKDNRIDQTAAGKITIDDVCGIMVNQSLGTPVDRLAAVSNLLLDANNETCLDYNYDKMIEEMRNITWNDDGVSFSLFHKKTLKFLSFLSLFRHFCDVYLNHFH</sequence>
<keyword evidence="5" id="KW-0325">Glycoprotein</keyword>
<feature type="signal peptide" evidence="6">
    <location>
        <begin position="1"/>
        <end position="18"/>
    </location>
</feature>
<evidence type="ECO:0000256" key="4">
    <source>
        <dbReference type="ARBA" id="ARBA00022801"/>
    </source>
</evidence>
<dbReference type="Pfam" id="PF05577">
    <property type="entry name" value="Peptidase_S28"/>
    <property type="match status" value="1"/>
</dbReference>
<evidence type="ECO:0000256" key="3">
    <source>
        <dbReference type="ARBA" id="ARBA00022729"/>
    </source>
</evidence>
<dbReference type="AlphaFoldDB" id="A0ABD2NC00"/>
<dbReference type="PANTHER" id="PTHR11010:SF117">
    <property type="entry name" value="SERINE PROTEASE 16"/>
    <property type="match status" value="1"/>
</dbReference>
<organism evidence="7 8">
    <name type="scientific">Cryptolaemus montrouzieri</name>
    <dbReference type="NCBI Taxonomy" id="559131"/>
    <lineage>
        <taxon>Eukaryota</taxon>
        <taxon>Metazoa</taxon>
        <taxon>Ecdysozoa</taxon>
        <taxon>Arthropoda</taxon>
        <taxon>Hexapoda</taxon>
        <taxon>Insecta</taxon>
        <taxon>Pterygota</taxon>
        <taxon>Neoptera</taxon>
        <taxon>Endopterygota</taxon>
        <taxon>Coleoptera</taxon>
        <taxon>Polyphaga</taxon>
        <taxon>Cucujiformia</taxon>
        <taxon>Coccinelloidea</taxon>
        <taxon>Coccinellidae</taxon>
        <taxon>Scymninae</taxon>
        <taxon>Scymnini</taxon>
        <taxon>Cryptolaemus</taxon>
    </lineage>
</organism>
<evidence type="ECO:0000256" key="5">
    <source>
        <dbReference type="ARBA" id="ARBA00023180"/>
    </source>
</evidence>
<dbReference type="InterPro" id="IPR008758">
    <property type="entry name" value="Peptidase_S28"/>
</dbReference>
<reference evidence="7 8" key="1">
    <citation type="journal article" date="2021" name="BMC Biol.">
        <title>Horizontally acquired antibacterial genes associated with adaptive radiation of ladybird beetles.</title>
        <authorList>
            <person name="Li H.S."/>
            <person name="Tang X.F."/>
            <person name="Huang Y.H."/>
            <person name="Xu Z.Y."/>
            <person name="Chen M.L."/>
            <person name="Du X.Y."/>
            <person name="Qiu B.Y."/>
            <person name="Chen P.T."/>
            <person name="Zhang W."/>
            <person name="Slipinski A."/>
            <person name="Escalona H.E."/>
            <person name="Waterhouse R.M."/>
            <person name="Zwick A."/>
            <person name="Pang H."/>
        </authorList>
    </citation>
    <scope>NUCLEOTIDE SEQUENCE [LARGE SCALE GENOMIC DNA]</scope>
    <source>
        <strain evidence="7">SYSU2018</strain>
    </source>
</reference>
<protein>
    <recommendedName>
        <fullName evidence="9">Serine protease K12H4.7</fullName>
    </recommendedName>
</protein>
<dbReference type="Gene3D" id="3.40.50.1820">
    <property type="entry name" value="alpha/beta hydrolase"/>
    <property type="match status" value="1"/>
</dbReference>
<dbReference type="SUPFAM" id="SSF53474">
    <property type="entry name" value="alpha/beta-Hydrolases"/>
    <property type="match status" value="1"/>
</dbReference>
<evidence type="ECO:0000256" key="6">
    <source>
        <dbReference type="SAM" id="SignalP"/>
    </source>
</evidence>
<dbReference type="GO" id="GO:0006508">
    <property type="term" value="P:proteolysis"/>
    <property type="evidence" value="ECO:0007669"/>
    <property type="project" value="UniProtKB-KW"/>
</dbReference>
<keyword evidence="2" id="KW-0645">Protease</keyword>
<evidence type="ECO:0000313" key="7">
    <source>
        <dbReference type="EMBL" id="KAL3276152.1"/>
    </source>
</evidence>
<accession>A0ABD2NC00</accession>
<proteinExistence type="inferred from homology"/>
<dbReference type="InterPro" id="IPR029058">
    <property type="entry name" value="AB_hydrolase_fold"/>
</dbReference>
<dbReference type="PANTHER" id="PTHR11010">
    <property type="entry name" value="PROTEASE S28 PRO-X CARBOXYPEPTIDASE-RELATED"/>
    <property type="match status" value="1"/>
</dbReference>
<name>A0ABD2NC00_9CUCU</name>
<dbReference type="Proteomes" id="UP001516400">
    <property type="component" value="Unassembled WGS sequence"/>
</dbReference>
<gene>
    <name evidence="7" type="ORF">HHI36_020871</name>
</gene>
<comment type="caution">
    <text evidence="7">The sequence shown here is derived from an EMBL/GenBank/DDBJ whole genome shotgun (WGS) entry which is preliminary data.</text>
</comment>
<keyword evidence="8" id="KW-1185">Reference proteome</keyword>
<evidence type="ECO:0008006" key="9">
    <source>
        <dbReference type="Google" id="ProtNLM"/>
    </source>
</evidence>
<keyword evidence="4" id="KW-0378">Hydrolase</keyword>
<dbReference type="GO" id="GO:0008233">
    <property type="term" value="F:peptidase activity"/>
    <property type="evidence" value="ECO:0007669"/>
    <property type="project" value="UniProtKB-KW"/>
</dbReference>
<evidence type="ECO:0000256" key="1">
    <source>
        <dbReference type="ARBA" id="ARBA00011079"/>
    </source>
</evidence>
<comment type="similarity">
    <text evidence="1">Belongs to the peptidase S28 family.</text>
</comment>
<evidence type="ECO:0000313" key="8">
    <source>
        <dbReference type="Proteomes" id="UP001516400"/>
    </source>
</evidence>
<feature type="chain" id="PRO_5044777422" description="Serine protease K12H4.7" evidence="6">
    <location>
        <begin position="19"/>
        <end position="387"/>
    </location>
</feature>
<evidence type="ECO:0000256" key="2">
    <source>
        <dbReference type="ARBA" id="ARBA00022670"/>
    </source>
</evidence>